<organism evidence="1">
    <name type="scientific">Physcomitrium patens</name>
    <name type="common">Spreading-leaved earth moss</name>
    <name type="synonym">Physcomitrella patens</name>
    <dbReference type="NCBI Taxonomy" id="3218"/>
    <lineage>
        <taxon>Eukaryota</taxon>
        <taxon>Viridiplantae</taxon>
        <taxon>Streptophyta</taxon>
        <taxon>Embryophyta</taxon>
        <taxon>Bryophyta</taxon>
        <taxon>Bryophytina</taxon>
        <taxon>Bryopsida</taxon>
        <taxon>Funariidae</taxon>
        <taxon>Funariales</taxon>
        <taxon>Funariaceae</taxon>
        <taxon>Physcomitrium</taxon>
    </lineage>
</organism>
<reference evidence="1 3" key="2">
    <citation type="journal article" date="2018" name="Plant J.">
        <title>The Physcomitrella patens chromosome-scale assembly reveals moss genome structure and evolution.</title>
        <authorList>
            <person name="Lang D."/>
            <person name="Ullrich K.K."/>
            <person name="Murat F."/>
            <person name="Fuchs J."/>
            <person name="Jenkins J."/>
            <person name="Haas F.B."/>
            <person name="Piednoel M."/>
            <person name="Gundlach H."/>
            <person name="Van Bel M."/>
            <person name="Meyberg R."/>
            <person name="Vives C."/>
            <person name="Morata J."/>
            <person name="Symeonidi A."/>
            <person name="Hiss M."/>
            <person name="Muchero W."/>
            <person name="Kamisugi Y."/>
            <person name="Saleh O."/>
            <person name="Blanc G."/>
            <person name="Decker E.L."/>
            <person name="van Gessel N."/>
            <person name="Grimwood J."/>
            <person name="Hayes R.D."/>
            <person name="Graham S.W."/>
            <person name="Gunter L.E."/>
            <person name="McDaniel S.F."/>
            <person name="Hoernstein S.N.W."/>
            <person name="Larsson A."/>
            <person name="Li F.W."/>
            <person name="Perroud P.F."/>
            <person name="Phillips J."/>
            <person name="Ranjan P."/>
            <person name="Rokshar D.S."/>
            <person name="Rothfels C.J."/>
            <person name="Schneider L."/>
            <person name="Shu S."/>
            <person name="Stevenson D.W."/>
            <person name="Thummler F."/>
            <person name="Tillich M."/>
            <person name="Villarreal Aguilar J.C."/>
            <person name="Widiez T."/>
            <person name="Wong G.K."/>
            <person name="Wymore A."/>
            <person name="Zhang Y."/>
            <person name="Zimmer A.D."/>
            <person name="Quatrano R.S."/>
            <person name="Mayer K.F.X."/>
            <person name="Goodstein D."/>
            <person name="Casacuberta J.M."/>
            <person name="Vandepoele K."/>
            <person name="Reski R."/>
            <person name="Cuming A.C."/>
            <person name="Tuskan G.A."/>
            <person name="Maumus F."/>
            <person name="Salse J."/>
            <person name="Schmutz J."/>
            <person name="Rensing S.A."/>
        </authorList>
    </citation>
    <scope>NUCLEOTIDE SEQUENCE [LARGE SCALE GENOMIC DNA]</scope>
    <source>
        <strain evidence="2 3">cv. Gransden 2004</strain>
    </source>
</reference>
<dbReference type="AlphaFoldDB" id="A0A2K1L717"/>
<accession>A0A2K1L717</accession>
<proteinExistence type="predicted"/>
<evidence type="ECO:0000313" key="1">
    <source>
        <dbReference type="EMBL" id="PNR61802.1"/>
    </source>
</evidence>
<dbReference type="InParanoid" id="A0A2K1L717"/>
<keyword evidence="3" id="KW-1185">Reference proteome</keyword>
<reference evidence="2" key="3">
    <citation type="submission" date="2020-12" db="UniProtKB">
        <authorList>
            <consortium name="EnsemblPlants"/>
        </authorList>
    </citation>
    <scope>IDENTIFICATION</scope>
</reference>
<dbReference type="EMBL" id="ABEU02000001">
    <property type="protein sequence ID" value="PNR61802.1"/>
    <property type="molecule type" value="Genomic_DNA"/>
</dbReference>
<reference evidence="1 3" key="1">
    <citation type="journal article" date="2008" name="Science">
        <title>The Physcomitrella genome reveals evolutionary insights into the conquest of land by plants.</title>
        <authorList>
            <person name="Rensing S."/>
            <person name="Lang D."/>
            <person name="Zimmer A."/>
            <person name="Terry A."/>
            <person name="Salamov A."/>
            <person name="Shapiro H."/>
            <person name="Nishiyama T."/>
            <person name="Perroud P.-F."/>
            <person name="Lindquist E."/>
            <person name="Kamisugi Y."/>
            <person name="Tanahashi T."/>
            <person name="Sakakibara K."/>
            <person name="Fujita T."/>
            <person name="Oishi K."/>
            <person name="Shin-I T."/>
            <person name="Kuroki Y."/>
            <person name="Toyoda A."/>
            <person name="Suzuki Y."/>
            <person name="Hashimoto A."/>
            <person name="Yamaguchi K."/>
            <person name="Sugano A."/>
            <person name="Kohara Y."/>
            <person name="Fujiyama A."/>
            <person name="Anterola A."/>
            <person name="Aoki S."/>
            <person name="Ashton N."/>
            <person name="Barbazuk W.B."/>
            <person name="Barker E."/>
            <person name="Bennetzen J."/>
            <person name="Bezanilla M."/>
            <person name="Blankenship R."/>
            <person name="Cho S.H."/>
            <person name="Dutcher S."/>
            <person name="Estelle M."/>
            <person name="Fawcett J.A."/>
            <person name="Gundlach H."/>
            <person name="Hanada K."/>
            <person name="Heyl A."/>
            <person name="Hicks K.A."/>
            <person name="Hugh J."/>
            <person name="Lohr M."/>
            <person name="Mayer K."/>
            <person name="Melkozernov A."/>
            <person name="Murata T."/>
            <person name="Nelson D."/>
            <person name="Pils B."/>
            <person name="Prigge M."/>
            <person name="Reiss B."/>
            <person name="Renner T."/>
            <person name="Rombauts S."/>
            <person name="Rushton P."/>
            <person name="Sanderfoot A."/>
            <person name="Schween G."/>
            <person name="Shiu S.-H."/>
            <person name="Stueber K."/>
            <person name="Theodoulou F.L."/>
            <person name="Tu H."/>
            <person name="Van de Peer Y."/>
            <person name="Verrier P.J."/>
            <person name="Waters E."/>
            <person name="Wood A."/>
            <person name="Yang L."/>
            <person name="Cove D."/>
            <person name="Cuming A."/>
            <person name="Hasebe M."/>
            <person name="Lucas S."/>
            <person name="Mishler D.B."/>
            <person name="Reski R."/>
            <person name="Grigoriev I."/>
            <person name="Quatrano R.S."/>
            <person name="Boore J.L."/>
        </authorList>
    </citation>
    <scope>NUCLEOTIDE SEQUENCE [LARGE SCALE GENOMIC DNA]</scope>
    <source>
        <strain evidence="2 3">cv. Gransden 2004</strain>
    </source>
</reference>
<dbReference type="Gramene" id="Pp3c1_5439V3.1">
    <property type="protein sequence ID" value="Pp3c1_5439V3.1"/>
    <property type="gene ID" value="Pp3c1_5439"/>
</dbReference>
<sequence length="85" mass="9692">MLARTAFAYSNQRASLVVQLQRQPQQQQQQQQSSKRCSGDQDCALSLSLSLSLSLQEVKHVKTVPDQCPMDTENHVLSFQYFPQH</sequence>
<protein>
    <submittedName>
        <fullName evidence="1 2">Uncharacterized protein</fullName>
    </submittedName>
</protein>
<evidence type="ECO:0000313" key="3">
    <source>
        <dbReference type="Proteomes" id="UP000006727"/>
    </source>
</evidence>
<evidence type="ECO:0000313" key="2">
    <source>
        <dbReference type="EnsemblPlants" id="Pp3c1_5439V3.1"/>
    </source>
</evidence>
<dbReference type="EnsemblPlants" id="Pp3c1_5439V3.1">
    <property type="protein sequence ID" value="Pp3c1_5439V3.1"/>
    <property type="gene ID" value="Pp3c1_5439"/>
</dbReference>
<dbReference type="Proteomes" id="UP000006727">
    <property type="component" value="Chromosome 1"/>
</dbReference>
<gene>
    <name evidence="1" type="ORF">PHYPA_000226</name>
</gene>
<name>A0A2K1L717_PHYPA</name>